<evidence type="ECO:0000259" key="4">
    <source>
        <dbReference type="Pfam" id="PF04652"/>
    </source>
</evidence>
<sequence>MADIPPDLKAVTPYVRRAKEVEQTGDPRAYVIAYYCRTHAMELGLKISATKKDPSVQTFLLSMMDQLESVKSQHPDVSDTAASEAVIRAFAQEKLTEAEEEYLGRRGNKNTARRYYAAASFFEVLATFLPDKQLDEATKKSALFAKWRATEILKAIKEGRPPVPEEEEVQEEEDTTQLDFDLPPAAPTMPPAAPAFPVDPPAKDADDDDNFSFMPPAAPTAPPSAPSFPPSAPSHPPAARADSSSDSEDDDKYQYKKPAASKSRPNVSRKFSSDGSGRGDFSDNQKKDALEYARFAVRALETDDLYIAKQHLESALKQLR</sequence>
<dbReference type="PANTHER" id="PTHR46009:SF1">
    <property type="entry name" value="VACUOLAR PROTEIN SORTING-ASSOCIATED PROTEIN VTA1 HOMOLOG"/>
    <property type="match status" value="1"/>
</dbReference>
<dbReference type="Pfam" id="PF04652">
    <property type="entry name" value="Vta1"/>
    <property type="match status" value="1"/>
</dbReference>
<dbReference type="AlphaFoldDB" id="A0A7S2RMG8"/>
<dbReference type="GO" id="GO:0005771">
    <property type="term" value="C:multivesicular body"/>
    <property type="evidence" value="ECO:0007669"/>
    <property type="project" value="TreeGrafter"/>
</dbReference>
<feature type="domain" description="Vta1/callose synthase N-terminal" evidence="4">
    <location>
        <begin position="11"/>
        <end position="158"/>
    </location>
</feature>
<evidence type="ECO:0000256" key="1">
    <source>
        <dbReference type="ARBA" id="ARBA00004308"/>
    </source>
</evidence>
<feature type="compositionally biased region" description="Acidic residues" evidence="3">
    <location>
        <begin position="164"/>
        <end position="176"/>
    </location>
</feature>
<protein>
    <recommendedName>
        <fullName evidence="4">Vta1/callose synthase N-terminal domain-containing protein</fullName>
    </recommendedName>
</protein>
<feature type="region of interest" description="Disordered" evidence="3">
    <location>
        <begin position="157"/>
        <end position="286"/>
    </location>
</feature>
<keyword evidence="2" id="KW-0472">Membrane</keyword>
<dbReference type="InterPro" id="IPR044538">
    <property type="entry name" value="Vta1-like"/>
</dbReference>
<dbReference type="GO" id="GO:0032511">
    <property type="term" value="P:late endosome to vacuole transport via multivesicular body sorting pathway"/>
    <property type="evidence" value="ECO:0007669"/>
    <property type="project" value="InterPro"/>
</dbReference>
<dbReference type="Gene3D" id="1.25.40.270">
    <property type="entry name" value="Vacuolar protein sorting-associated protein vta1"/>
    <property type="match status" value="1"/>
</dbReference>
<evidence type="ECO:0000256" key="2">
    <source>
        <dbReference type="ARBA" id="ARBA00023136"/>
    </source>
</evidence>
<organism evidence="5">
    <name type="scientific">Mucochytrium quahogii</name>
    <dbReference type="NCBI Taxonomy" id="96639"/>
    <lineage>
        <taxon>Eukaryota</taxon>
        <taxon>Sar</taxon>
        <taxon>Stramenopiles</taxon>
        <taxon>Bigyra</taxon>
        <taxon>Labyrinthulomycetes</taxon>
        <taxon>Thraustochytrida</taxon>
        <taxon>Thraustochytriidae</taxon>
        <taxon>Mucochytrium</taxon>
    </lineage>
</organism>
<evidence type="ECO:0000256" key="3">
    <source>
        <dbReference type="SAM" id="MobiDB-lite"/>
    </source>
</evidence>
<name>A0A7S2RMG8_9STRA</name>
<reference evidence="5" key="1">
    <citation type="submission" date="2021-01" db="EMBL/GenBank/DDBJ databases">
        <authorList>
            <person name="Corre E."/>
            <person name="Pelletier E."/>
            <person name="Niang G."/>
            <person name="Scheremetjew M."/>
            <person name="Finn R."/>
            <person name="Kale V."/>
            <person name="Holt S."/>
            <person name="Cochrane G."/>
            <person name="Meng A."/>
            <person name="Brown T."/>
            <person name="Cohen L."/>
        </authorList>
    </citation>
    <scope>NUCLEOTIDE SEQUENCE</scope>
    <source>
        <strain evidence="5">NY070348D</strain>
    </source>
</reference>
<proteinExistence type="predicted"/>
<dbReference type="InterPro" id="IPR039431">
    <property type="entry name" value="Vta1/CALS_N"/>
</dbReference>
<feature type="compositionally biased region" description="Pro residues" evidence="3">
    <location>
        <begin position="216"/>
        <end position="236"/>
    </location>
</feature>
<dbReference type="InterPro" id="IPR023175">
    <property type="entry name" value="Vta1/CALS_N_sf"/>
</dbReference>
<feature type="compositionally biased region" description="Pro residues" evidence="3">
    <location>
        <begin position="184"/>
        <end position="200"/>
    </location>
</feature>
<accession>A0A7S2RMG8</accession>
<dbReference type="EMBL" id="HBHK01008108">
    <property type="protein sequence ID" value="CAD9675311.1"/>
    <property type="molecule type" value="Transcribed_RNA"/>
</dbReference>
<evidence type="ECO:0000313" key="5">
    <source>
        <dbReference type="EMBL" id="CAD9675311.1"/>
    </source>
</evidence>
<comment type="subcellular location">
    <subcellularLocation>
        <location evidence="1">Endomembrane system</location>
    </subcellularLocation>
</comment>
<gene>
    <name evidence="5" type="ORF">QSP1433_LOCUS5019</name>
</gene>
<dbReference type="PANTHER" id="PTHR46009">
    <property type="entry name" value="VACUOLAR PROTEIN SORTING-ASSOCIATED PROTEIN VTA1 HOMOLOG"/>
    <property type="match status" value="1"/>
</dbReference>